<organism evidence="2 3">
    <name type="scientific">Lithocarpus litseifolius</name>
    <dbReference type="NCBI Taxonomy" id="425828"/>
    <lineage>
        <taxon>Eukaryota</taxon>
        <taxon>Viridiplantae</taxon>
        <taxon>Streptophyta</taxon>
        <taxon>Embryophyta</taxon>
        <taxon>Tracheophyta</taxon>
        <taxon>Spermatophyta</taxon>
        <taxon>Magnoliopsida</taxon>
        <taxon>eudicotyledons</taxon>
        <taxon>Gunneridae</taxon>
        <taxon>Pentapetalae</taxon>
        <taxon>rosids</taxon>
        <taxon>fabids</taxon>
        <taxon>Fagales</taxon>
        <taxon>Fagaceae</taxon>
        <taxon>Lithocarpus</taxon>
    </lineage>
</organism>
<name>A0AAW2C2Z8_9ROSI</name>
<proteinExistence type="predicted"/>
<accession>A0AAW2C2Z8</accession>
<reference evidence="2 3" key="1">
    <citation type="submission" date="2024-01" db="EMBL/GenBank/DDBJ databases">
        <title>A telomere-to-telomere, gap-free genome of sweet tea (Lithocarpus litseifolius).</title>
        <authorList>
            <person name="Zhou J."/>
        </authorList>
    </citation>
    <scope>NUCLEOTIDE SEQUENCE [LARGE SCALE GENOMIC DNA]</scope>
    <source>
        <strain evidence="2">Zhou-2022a</strain>
        <tissue evidence="2">Leaf</tissue>
    </source>
</reference>
<gene>
    <name evidence="2" type="ORF">SO802_026469</name>
</gene>
<dbReference type="Proteomes" id="UP001459277">
    <property type="component" value="Unassembled WGS sequence"/>
</dbReference>
<keyword evidence="3" id="KW-1185">Reference proteome</keyword>
<evidence type="ECO:0000313" key="2">
    <source>
        <dbReference type="EMBL" id="KAK9991484.1"/>
    </source>
</evidence>
<evidence type="ECO:0000313" key="3">
    <source>
        <dbReference type="Proteomes" id="UP001459277"/>
    </source>
</evidence>
<dbReference type="PANTHER" id="PTHR31973">
    <property type="entry name" value="POLYPROTEIN, PUTATIVE-RELATED"/>
    <property type="match status" value="1"/>
</dbReference>
<dbReference type="EMBL" id="JAZDWU010000009">
    <property type="protein sequence ID" value="KAK9991484.1"/>
    <property type="molecule type" value="Genomic_DNA"/>
</dbReference>
<evidence type="ECO:0008006" key="4">
    <source>
        <dbReference type="Google" id="ProtNLM"/>
    </source>
</evidence>
<sequence length="274" mass="31624">MIAMTTDANNKIYPLAFAVVKSESTETWGWFLACIRSNVNTRWESETLKNLVWRAASATQERKFNATFDLIENVNWDAYQYLKDVPKEKWTLTFDKGYRYGTMTTNISECFNGVLKGTRSLPITAMEKYTWFKLNSYFDDHRNKSIEQLNSGKKNGVICIRYRHDAKQYIDPCYNVDALFRSYAPVFPALKDRLSWPDPNETRKVLPNLIREKGRPVSTRIRNEMDEGGKRPRTTPWKEGGGQKVQCGLCDQEGHNRRICHKLNEAPTSGGLAD</sequence>
<feature type="region of interest" description="Disordered" evidence="1">
    <location>
        <begin position="223"/>
        <end position="242"/>
    </location>
</feature>
<dbReference type="PANTHER" id="PTHR31973:SF195">
    <property type="entry name" value="MUDR FAMILY TRANSPOSASE"/>
    <property type="match status" value="1"/>
</dbReference>
<comment type="caution">
    <text evidence="2">The sequence shown here is derived from an EMBL/GenBank/DDBJ whole genome shotgun (WGS) entry which is preliminary data.</text>
</comment>
<dbReference type="AlphaFoldDB" id="A0AAW2C2Z8"/>
<evidence type="ECO:0000256" key="1">
    <source>
        <dbReference type="SAM" id="MobiDB-lite"/>
    </source>
</evidence>
<protein>
    <recommendedName>
        <fullName evidence="4">MULE transposase domain-containing protein</fullName>
    </recommendedName>
</protein>